<keyword evidence="3" id="KW-1185">Reference proteome</keyword>
<evidence type="ECO:0000256" key="1">
    <source>
        <dbReference type="SAM" id="Phobius"/>
    </source>
</evidence>
<feature type="transmembrane region" description="Helical" evidence="1">
    <location>
        <begin position="87"/>
        <end position="105"/>
    </location>
</feature>
<dbReference type="RefSeq" id="WP_344441543.1">
    <property type="nucleotide sequence ID" value="NZ_BAAALF010000034.1"/>
</dbReference>
<feature type="transmembrane region" description="Helical" evidence="1">
    <location>
        <begin position="55"/>
        <end position="75"/>
    </location>
</feature>
<protein>
    <recommendedName>
        <fullName evidence="4">Superfamily III holin-X</fullName>
    </recommendedName>
</protein>
<sequence>MPSPAPNPDIGAWDRLPAVEQAERWEQVVPGSAARMVRQIEADLAHQRRLATLQMVLQAIGSLIGAGAVVAYVWIAKSYLDHGEATAGAGILGSGAVGVAGIFVGRKIGRGTDTPP</sequence>
<evidence type="ECO:0008006" key="4">
    <source>
        <dbReference type="Google" id="ProtNLM"/>
    </source>
</evidence>
<evidence type="ECO:0000313" key="3">
    <source>
        <dbReference type="Proteomes" id="UP001500037"/>
    </source>
</evidence>
<proteinExistence type="predicted"/>
<name>A0ABN1W4I1_9ACTN</name>
<keyword evidence="1" id="KW-1133">Transmembrane helix</keyword>
<organism evidence="2 3">
    <name type="scientific">Kitasatospora nipponensis</name>
    <dbReference type="NCBI Taxonomy" id="258049"/>
    <lineage>
        <taxon>Bacteria</taxon>
        <taxon>Bacillati</taxon>
        <taxon>Actinomycetota</taxon>
        <taxon>Actinomycetes</taxon>
        <taxon>Kitasatosporales</taxon>
        <taxon>Streptomycetaceae</taxon>
        <taxon>Kitasatospora</taxon>
    </lineage>
</organism>
<keyword evidence="1" id="KW-0812">Transmembrane</keyword>
<evidence type="ECO:0000313" key="2">
    <source>
        <dbReference type="EMBL" id="GAA1234211.1"/>
    </source>
</evidence>
<reference evidence="2 3" key="1">
    <citation type="journal article" date="2019" name="Int. J. Syst. Evol. Microbiol.">
        <title>The Global Catalogue of Microorganisms (GCM) 10K type strain sequencing project: providing services to taxonomists for standard genome sequencing and annotation.</title>
        <authorList>
            <consortium name="The Broad Institute Genomics Platform"/>
            <consortium name="The Broad Institute Genome Sequencing Center for Infectious Disease"/>
            <person name="Wu L."/>
            <person name="Ma J."/>
        </authorList>
    </citation>
    <scope>NUCLEOTIDE SEQUENCE [LARGE SCALE GENOMIC DNA]</scope>
    <source>
        <strain evidence="2 3">JCM 13004</strain>
    </source>
</reference>
<accession>A0ABN1W4I1</accession>
<comment type="caution">
    <text evidence="2">The sequence shown here is derived from an EMBL/GenBank/DDBJ whole genome shotgun (WGS) entry which is preliminary data.</text>
</comment>
<dbReference type="EMBL" id="BAAALF010000034">
    <property type="protein sequence ID" value="GAA1234211.1"/>
    <property type="molecule type" value="Genomic_DNA"/>
</dbReference>
<dbReference type="Proteomes" id="UP001500037">
    <property type="component" value="Unassembled WGS sequence"/>
</dbReference>
<keyword evidence="1" id="KW-0472">Membrane</keyword>
<gene>
    <name evidence="2" type="ORF">GCM10009665_25590</name>
</gene>